<evidence type="ECO:0000313" key="4">
    <source>
        <dbReference type="EMBL" id="TWF59304.1"/>
    </source>
</evidence>
<proteinExistence type="predicted"/>
<dbReference type="RefSeq" id="WP_246690672.1">
    <property type="nucleotide sequence ID" value="NZ_VIWP01000001.1"/>
</dbReference>
<organism evidence="4 5">
    <name type="scientific">Neorhizobium alkalisoli</name>
    <dbReference type="NCBI Taxonomy" id="528178"/>
    <lineage>
        <taxon>Bacteria</taxon>
        <taxon>Pseudomonadati</taxon>
        <taxon>Pseudomonadota</taxon>
        <taxon>Alphaproteobacteria</taxon>
        <taxon>Hyphomicrobiales</taxon>
        <taxon>Rhizobiaceae</taxon>
        <taxon>Rhizobium/Agrobacterium group</taxon>
        <taxon>Neorhizobium</taxon>
    </lineage>
</organism>
<sequence length="262" mass="28058">MSMHDTGLFVTDLSVSYGRKKVISSLSLGPIAPGEVVALLGPNAAGKSTVLRGIAGLGRSTGRVFLGGNDLTRLSLPERAKRIAYMPQSQPPAIGLPVIEAVMSARSASVGRKTAMEEAFDALERLGIGHLAMQPLSELSGGQRQMIALTQAIVRQPAVLLLDEPTSALDLRHQIHVMDYSVAMARERGTIVVAVLHDIGLALRYADRIAILQNGHLQAFGNPEDIVTQQMLAEVYGIAGRIERCSQGRIQMIVDGPFHATH</sequence>
<dbReference type="SMART" id="SM00382">
    <property type="entry name" value="AAA"/>
    <property type="match status" value="1"/>
</dbReference>
<dbReference type="SUPFAM" id="SSF52540">
    <property type="entry name" value="P-loop containing nucleoside triphosphate hydrolases"/>
    <property type="match status" value="1"/>
</dbReference>
<dbReference type="InterPro" id="IPR027417">
    <property type="entry name" value="P-loop_NTPase"/>
</dbReference>
<evidence type="ECO:0000313" key="5">
    <source>
        <dbReference type="Proteomes" id="UP000320653"/>
    </source>
</evidence>
<accession>A0A561R9P3</accession>
<dbReference type="InterPro" id="IPR003439">
    <property type="entry name" value="ABC_transporter-like_ATP-bd"/>
</dbReference>
<gene>
    <name evidence="4" type="ORF">FHW37_1011110</name>
</gene>
<keyword evidence="2 4" id="KW-0067">ATP-binding</keyword>
<evidence type="ECO:0000256" key="1">
    <source>
        <dbReference type="ARBA" id="ARBA00022741"/>
    </source>
</evidence>
<dbReference type="PROSITE" id="PS50893">
    <property type="entry name" value="ABC_TRANSPORTER_2"/>
    <property type="match status" value="1"/>
</dbReference>
<dbReference type="Proteomes" id="UP000320653">
    <property type="component" value="Unassembled WGS sequence"/>
</dbReference>
<dbReference type="AlphaFoldDB" id="A0A561R9P3"/>
<evidence type="ECO:0000256" key="2">
    <source>
        <dbReference type="ARBA" id="ARBA00022840"/>
    </source>
</evidence>
<keyword evidence="1" id="KW-0547">Nucleotide-binding</keyword>
<dbReference type="InterPro" id="IPR003593">
    <property type="entry name" value="AAA+_ATPase"/>
</dbReference>
<feature type="domain" description="ABC transporter" evidence="3">
    <location>
        <begin position="8"/>
        <end position="239"/>
    </location>
</feature>
<evidence type="ECO:0000259" key="3">
    <source>
        <dbReference type="PROSITE" id="PS50893"/>
    </source>
</evidence>
<dbReference type="PANTHER" id="PTHR42794:SF2">
    <property type="entry name" value="ABC TRANSPORTER ATP-BINDING PROTEIN"/>
    <property type="match status" value="1"/>
</dbReference>
<dbReference type="GO" id="GO:0016887">
    <property type="term" value="F:ATP hydrolysis activity"/>
    <property type="evidence" value="ECO:0007669"/>
    <property type="project" value="InterPro"/>
</dbReference>
<dbReference type="CDD" id="cd03214">
    <property type="entry name" value="ABC_Iron-Siderophores_B12_Hemin"/>
    <property type="match status" value="1"/>
</dbReference>
<dbReference type="GO" id="GO:0005524">
    <property type="term" value="F:ATP binding"/>
    <property type="evidence" value="ECO:0007669"/>
    <property type="project" value="UniProtKB-KW"/>
</dbReference>
<dbReference type="Gene3D" id="3.40.50.300">
    <property type="entry name" value="P-loop containing nucleotide triphosphate hydrolases"/>
    <property type="match status" value="1"/>
</dbReference>
<dbReference type="PANTHER" id="PTHR42794">
    <property type="entry name" value="HEMIN IMPORT ATP-BINDING PROTEIN HMUV"/>
    <property type="match status" value="1"/>
</dbReference>
<comment type="caution">
    <text evidence="4">The sequence shown here is derived from an EMBL/GenBank/DDBJ whole genome shotgun (WGS) entry which is preliminary data.</text>
</comment>
<reference evidence="4 5" key="1">
    <citation type="submission" date="2019-06" db="EMBL/GenBank/DDBJ databases">
        <title>Sorghum-associated microbial communities from plants grown in Nebraska, USA.</title>
        <authorList>
            <person name="Schachtman D."/>
        </authorList>
    </citation>
    <scope>NUCLEOTIDE SEQUENCE [LARGE SCALE GENOMIC DNA]</scope>
    <source>
        <strain evidence="4 5">1225</strain>
    </source>
</reference>
<keyword evidence="5" id="KW-1185">Reference proteome</keyword>
<dbReference type="Pfam" id="PF00005">
    <property type="entry name" value="ABC_tran"/>
    <property type="match status" value="1"/>
</dbReference>
<name>A0A561R9P3_9HYPH</name>
<protein>
    <submittedName>
        <fullName evidence="4">Iron complex transport system ATP-binding protein</fullName>
    </submittedName>
</protein>
<dbReference type="EMBL" id="VIWP01000001">
    <property type="protein sequence ID" value="TWF59304.1"/>
    <property type="molecule type" value="Genomic_DNA"/>
</dbReference>